<comment type="caution">
    <text evidence="1">The sequence shown here is derived from an EMBL/GenBank/DDBJ whole genome shotgun (WGS) entry which is preliminary data.</text>
</comment>
<reference evidence="1 2" key="1">
    <citation type="submission" date="2023-04" db="EMBL/GenBank/DDBJ databases">
        <title>Genome of Basidiobolus ranarum AG-B5.</title>
        <authorList>
            <person name="Stajich J.E."/>
            <person name="Carter-House D."/>
            <person name="Gryganskyi A."/>
        </authorList>
    </citation>
    <scope>NUCLEOTIDE SEQUENCE [LARGE SCALE GENOMIC DNA]</scope>
    <source>
        <strain evidence="1 2">AG-B5</strain>
    </source>
</reference>
<dbReference type="Proteomes" id="UP001479436">
    <property type="component" value="Unassembled WGS sequence"/>
</dbReference>
<proteinExistence type="predicted"/>
<keyword evidence="2" id="KW-1185">Reference proteome</keyword>
<evidence type="ECO:0000313" key="2">
    <source>
        <dbReference type="Proteomes" id="UP001479436"/>
    </source>
</evidence>
<organism evidence="1 2">
    <name type="scientific">Basidiobolus ranarum</name>
    <dbReference type="NCBI Taxonomy" id="34480"/>
    <lineage>
        <taxon>Eukaryota</taxon>
        <taxon>Fungi</taxon>
        <taxon>Fungi incertae sedis</taxon>
        <taxon>Zoopagomycota</taxon>
        <taxon>Entomophthoromycotina</taxon>
        <taxon>Basidiobolomycetes</taxon>
        <taxon>Basidiobolales</taxon>
        <taxon>Basidiobolaceae</taxon>
        <taxon>Basidiobolus</taxon>
    </lineage>
</organism>
<sequence>MYPTARHRVTVTRLHLVPTECLQIGVITPAEVGEIFGVSEGAKALLELEFSVELSDEKKEEAIIDDSFEFSVDKEVKAELVLSVEEVEANFDDSLEFSVEPLDEDLLELETNEDDGIEFFASDEVFMDDSLELSIEVANVGSLELSADE</sequence>
<dbReference type="EMBL" id="JASJQH010012898">
    <property type="protein sequence ID" value="KAK9659828.1"/>
    <property type="molecule type" value="Genomic_DNA"/>
</dbReference>
<name>A0ABR2VJD1_9FUNG</name>
<protein>
    <submittedName>
        <fullName evidence="1">Uncharacterized protein</fullName>
    </submittedName>
</protein>
<evidence type="ECO:0000313" key="1">
    <source>
        <dbReference type="EMBL" id="KAK9659828.1"/>
    </source>
</evidence>
<accession>A0ABR2VJD1</accession>
<gene>
    <name evidence="1" type="ORF">K7432_018442</name>
</gene>